<evidence type="ECO:0000313" key="2">
    <source>
        <dbReference type="Proteomes" id="UP001321580"/>
    </source>
</evidence>
<dbReference type="RefSeq" id="WP_283212839.1">
    <property type="nucleotide sequence ID" value="NZ_JASGBI010000001.1"/>
</dbReference>
<sequence>MIFSDIERTDAGPKLSRETEFGFMNRSARPEIAAVRCLLEQLAGEYPASEQSDLVSRFRSGDDAAYKSAEFELILHATLRRRGYELEPHPTLPNGSSARPDFLVTTPDGSKFYLEAINPSETNEDMSGDKLTEQTLDVLSTHAHRNFLVGVKTRGHPKTQPSRKKFLQCVLRWLDGLDPDAVDKDVKEHGFGDQPTMTWRHEELEIEVSAIPIRPERRGKSERLLGIHSGGAGWISPKTPVRDAIRFKGTKYGRLDQPFVIAVNHDGYGLRRDDEVEALFGDEVIVFQVNAPNDDGQLRRKPNGAWVGANGPEFTRVSGAWIFDRLSPYTLTEQTGTLYFNPFAANVAPLGLREFAHAYGIDGQLVWSDGPTIGDILGLTKDWLNPQQQG</sequence>
<evidence type="ECO:0000313" key="1">
    <source>
        <dbReference type="EMBL" id="MDI9239454.1"/>
    </source>
</evidence>
<dbReference type="Proteomes" id="UP001321580">
    <property type="component" value="Unassembled WGS sequence"/>
</dbReference>
<dbReference type="EMBL" id="JASGBI010000001">
    <property type="protein sequence ID" value="MDI9239454.1"/>
    <property type="molecule type" value="Genomic_DNA"/>
</dbReference>
<keyword evidence="2" id="KW-1185">Reference proteome</keyword>
<evidence type="ECO:0008006" key="3">
    <source>
        <dbReference type="Google" id="ProtNLM"/>
    </source>
</evidence>
<protein>
    <recommendedName>
        <fullName evidence="3">Restriction endonuclease</fullName>
    </recommendedName>
</protein>
<organism evidence="1 2">
    <name type="scientific">Lysobacter stagni</name>
    <dbReference type="NCBI Taxonomy" id="3045172"/>
    <lineage>
        <taxon>Bacteria</taxon>
        <taxon>Pseudomonadati</taxon>
        <taxon>Pseudomonadota</taxon>
        <taxon>Gammaproteobacteria</taxon>
        <taxon>Lysobacterales</taxon>
        <taxon>Lysobacteraceae</taxon>
        <taxon>Lysobacter</taxon>
    </lineage>
</organism>
<reference evidence="1 2" key="1">
    <citation type="submission" date="2023-05" db="EMBL/GenBank/DDBJ databases">
        <title>Lysobacter sp. strain LF1 Genome sequencing and assembly.</title>
        <authorList>
            <person name="Jung Y."/>
        </authorList>
    </citation>
    <scope>NUCLEOTIDE SEQUENCE [LARGE SCALE GENOMIC DNA]</scope>
    <source>
        <strain evidence="1 2">LF1</strain>
    </source>
</reference>
<proteinExistence type="predicted"/>
<accession>A0ABT6XH21</accession>
<gene>
    <name evidence="1" type="ORF">QLQ15_11120</name>
</gene>
<name>A0ABT6XH21_9GAMM</name>
<comment type="caution">
    <text evidence="1">The sequence shown here is derived from an EMBL/GenBank/DDBJ whole genome shotgun (WGS) entry which is preliminary data.</text>
</comment>